<organism evidence="1 2">
    <name type="scientific">Cylindrodendrum hubeiense</name>
    <dbReference type="NCBI Taxonomy" id="595255"/>
    <lineage>
        <taxon>Eukaryota</taxon>
        <taxon>Fungi</taxon>
        <taxon>Dikarya</taxon>
        <taxon>Ascomycota</taxon>
        <taxon>Pezizomycotina</taxon>
        <taxon>Sordariomycetes</taxon>
        <taxon>Hypocreomycetidae</taxon>
        <taxon>Hypocreales</taxon>
        <taxon>Nectriaceae</taxon>
        <taxon>Cylindrodendrum</taxon>
    </lineage>
</organism>
<dbReference type="Gene3D" id="3.20.170.20">
    <property type="entry name" value="Protein of unknown function DUF952"/>
    <property type="match status" value="1"/>
</dbReference>
<protein>
    <recommendedName>
        <fullName evidence="3">DUF952 domain-containing protein</fullName>
    </recommendedName>
</protein>
<dbReference type="PANTHER" id="PTHR34129">
    <property type="entry name" value="BLR1139 PROTEIN"/>
    <property type="match status" value="1"/>
</dbReference>
<evidence type="ECO:0000313" key="1">
    <source>
        <dbReference type="EMBL" id="KAF7545695.1"/>
    </source>
</evidence>
<dbReference type="SUPFAM" id="SSF56399">
    <property type="entry name" value="ADP-ribosylation"/>
    <property type="match status" value="1"/>
</dbReference>
<dbReference type="PANTHER" id="PTHR34129:SF1">
    <property type="entry name" value="DUF952 DOMAIN-CONTAINING PROTEIN"/>
    <property type="match status" value="1"/>
</dbReference>
<comment type="caution">
    <text evidence="1">The sequence shown here is derived from an EMBL/GenBank/DDBJ whole genome shotgun (WGS) entry which is preliminary data.</text>
</comment>
<gene>
    <name evidence="1" type="ORF">G7Z17_g8983</name>
</gene>
<keyword evidence="2" id="KW-1185">Reference proteome</keyword>
<dbReference type="AlphaFoldDB" id="A0A9P5L627"/>
<name>A0A9P5L627_9HYPO</name>
<proteinExistence type="predicted"/>
<reference evidence="1" key="1">
    <citation type="submission" date="2020-03" db="EMBL/GenBank/DDBJ databases">
        <title>Draft Genome Sequence of Cylindrodendrum hubeiense.</title>
        <authorList>
            <person name="Buettner E."/>
            <person name="Kellner H."/>
        </authorList>
    </citation>
    <scope>NUCLEOTIDE SEQUENCE</scope>
    <source>
        <strain evidence="1">IHI 201604</strain>
    </source>
</reference>
<dbReference type="Proteomes" id="UP000722485">
    <property type="component" value="Unassembled WGS sequence"/>
</dbReference>
<dbReference type="InterPro" id="IPR009297">
    <property type="entry name" value="DUF952"/>
</dbReference>
<accession>A0A9P5L627</accession>
<dbReference type="OrthoDB" id="3335358at2759"/>
<dbReference type="Pfam" id="PF06108">
    <property type="entry name" value="DUF952"/>
    <property type="match status" value="1"/>
</dbReference>
<sequence>MASDAPPKFVYKILPSAPPQPFPKENPLSELDQKDGFVHLSTATQVPGTSDLFFKDVSSLWVAKLRFVDFAESIKWEGGFPHLYDNFGADVVDSVENFVKPEGQTWASVMRTSEWLE</sequence>
<dbReference type="EMBL" id="JAANBB010000242">
    <property type="protein sequence ID" value="KAF7545695.1"/>
    <property type="molecule type" value="Genomic_DNA"/>
</dbReference>
<evidence type="ECO:0008006" key="3">
    <source>
        <dbReference type="Google" id="ProtNLM"/>
    </source>
</evidence>
<evidence type="ECO:0000313" key="2">
    <source>
        <dbReference type="Proteomes" id="UP000722485"/>
    </source>
</evidence>